<protein>
    <submittedName>
        <fullName evidence="1">Uncharacterized protein</fullName>
    </submittedName>
</protein>
<dbReference type="Proteomes" id="UP000054359">
    <property type="component" value="Unassembled WGS sequence"/>
</dbReference>
<dbReference type="OrthoDB" id="8300685at2759"/>
<gene>
    <name evidence="1" type="ORF">X975_05746</name>
</gene>
<organism evidence="1 2">
    <name type="scientific">Stegodyphus mimosarum</name>
    <name type="common">African social velvet spider</name>
    <dbReference type="NCBI Taxonomy" id="407821"/>
    <lineage>
        <taxon>Eukaryota</taxon>
        <taxon>Metazoa</taxon>
        <taxon>Ecdysozoa</taxon>
        <taxon>Arthropoda</taxon>
        <taxon>Chelicerata</taxon>
        <taxon>Arachnida</taxon>
        <taxon>Araneae</taxon>
        <taxon>Araneomorphae</taxon>
        <taxon>Entelegynae</taxon>
        <taxon>Eresoidea</taxon>
        <taxon>Eresidae</taxon>
        <taxon>Stegodyphus</taxon>
    </lineage>
</organism>
<reference evidence="1 2" key="1">
    <citation type="submission" date="2013-11" db="EMBL/GenBank/DDBJ databases">
        <title>Genome sequencing of Stegodyphus mimosarum.</title>
        <authorList>
            <person name="Bechsgaard J."/>
        </authorList>
    </citation>
    <scope>NUCLEOTIDE SEQUENCE [LARGE SCALE GENOMIC DNA]</scope>
</reference>
<sequence length="315" mass="36012">MKEQLRQLVTAFASFQEKMEGAINSVEGEMKAGQESVKEEMKVGQVSVKEEMRAVKASQEEMKKEITCIIENKFEATEGRIGAVENKVSSVKEQIAERVSAVEQQIDYRVSSVKEQVEERVTAMEQQINDKVSAAVAKEVDALKKCIATAGSNNSEEYWVEEKPKTTSNSPFQMFIDHDLRLPCDFLSDRPVDAPSSPEEYIQDVQARFKVKHRSARKRVNLAASKMKTRYDTRATGHRSNEGDKVWLWSPTRRNRLSPKLQSPWDSPYTVLNRLNDVAVRIQVDLCCVITRHDNKEYYRYSVSLTDHLKHGYVS</sequence>
<dbReference type="EMBL" id="KK116803">
    <property type="protein sequence ID" value="KFM68806.1"/>
    <property type="molecule type" value="Genomic_DNA"/>
</dbReference>
<proteinExistence type="predicted"/>
<feature type="non-terminal residue" evidence="1">
    <location>
        <position position="315"/>
    </location>
</feature>
<name>A0A087TUL7_STEMI</name>
<dbReference type="AlphaFoldDB" id="A0A087TUL7"/>
<evidence type="ECO:0000313" key="1">
    <source>
        <dbReference type="EMBL" id="KFM68806.1"/>
    </source>
</evidence>
<keyword evidence="2" id="KW-1185">Reference proteome</keyword>
<accession>A0A087TUL7</accession>
<evidence type="ECO:0000313" key="2">
    <source>
        <dbReference type="Proteomes" id="UP000054359"/>
    </source>
</evidence>